<accession>A0A2S7SWB1</accession>
<dbReference type="GO" id="GO:0032259">
    <property type="term" value="P:methylation"/>
    <property type="evidence" value="ECO:0007669"/>
    <property type="project" value="UniProtKB-KW"/>
</dbReference>
<dbReference type="AlphaFoldDB" id="A0A2S7SWB1"/>
<evidence type="ECO:0000313" key="3">
    <source>
        <dbReference type="Proteomes" id="UP000239872"/>
    </source>
</evidence>
<dbReference type="InterPro" id="IPR029063">
    <property type="entry name" value="SAM-dependent_MTases_sf"/>
</dbReference>
<sequence length="235" mass="26598">MIEEGSKNEFLNQDVAHFKSVPHLFKVQRMNKGYDNVSWFYDRLSRLVFGNKLHAAECYFLSAIMPADNILIAGGGSGLILEDITKLHPRGLSITYIDASPKMIALAQQRNAGDNKVSFITSPVQNIKLSSDYDLIITPFLFDNFTGQTAAEVFKHLDRSLHCNGQWLYTDFRNTGRAKHGLLLKSMYMFFGTLCGIRNSTLPDMDMLFAQHAYQLKKESSSMNGFVASMEYIKQ</sequence>
<evidence type="ECO:0000259" key="1">
    <source>
        <dbReference type="Pfam" id="PF08242"/>
    </source>
</evidence>
<keyword evidence="2" id="KW-0489">Methyltransferase</keyword>
<organism evidence="2 3">
    <name type="scientific">Flavipsychrobacter stenotrophus</name>
    <dbReference type="NCBI Taxonomy" id="2077091"/>
    <lineage>
        <taxon>Bacteria</taxon>
        <taxon>Pseudomonadati</taxon>
        <taxon>Bacteroidota</taxon>
        <taxon>Chitinophagia</taxon>
        <taxon>Chitinophagales</taxon>
        <taxon>Chitinophagaceae</taxon>
        <taxon>Flavipsychrobacter</taxon>
    </lineage>
</organism>
<dbReference type="EMBL" id="PPSL01000003">
    <property type="protein sequence ID" value="PQJ11024.1"/>
    <property type="molecule type" value="Genomic_DNA"/>
</dbReference>
<gene>
    <name evidence="2" type="ORF">CJD36_013730</name>
</gene>
<proteinExistence type="predicted"/>
<comment type="caution">
    <text evidence="2">The sequence shown here is derived from an EMBL/GenBank/DDBJ whole genome shotgun (WGS) entry which is preliminary data.</text>
</comment>
<reference evidence="2 3" key="1">
    <citation type="submission" date="2018-01" db="EMBL/GenBank/DDBJ databases">
        <title>A novel member of the phylum Bacteroidetes isolated from glacier ice.</title>
        <authorList>
            <person name="Liu Q."/>
            <person name="Xin Y.-H."/>
        </authorList>
    </citation>
    <scope>NUCLEOTIDE SEQUENCE [LARGE SCALE GENOMIC DNA]</scope>
    <source>
        <strain evidence="2 3">RB1R16</strain>
    </source>
</reference>
<dbReference type="Pfam" id="PF08242">
    <property type="entry name" value="Methyltransf_12"/>
    <property type="match status" value="1"/>
</dbReference>
<evidence type="ECO:0000313" key="2">
    <source>
        <dbReference type="EMBL" id="PQJ11024.1"/>
    </source>
</evidence>
<protein>
    <submittedName>
        <fullName evidence="2">Methyltransferase type 12</fullName>
    </submittedName>
</protein>
<keyword evidence="2" id="KW-0808">Transferase</keyword>
<name>A0A2S7SWB1_9BACT</name>
<keyword evidence="3" id="KW-1185">Reference proteome</keyword>
<dbReference type="Gene3D" id="3.40.50.150">
    <property type="entry name" value="Vaccinia Virus protein VP39"/>
    <property type="match status" value="1"/>
</dbReference>
<dbReference type="InterPro" id="IPR013217">
    <property type="entry name" value="Methyltransf_12"/>
</dbReference>
<dbReference type="SUPFAM" id="SSF53335">
    <property type="entry name" value="S-adenosyl-L-methionine-dependent methyltransferases"/>
    <property type="match status" value="1"/>
</dbReference>
<feature type="domain" description="Methyltransferase type 12" evidence="1">
    <location>
        <begin position="73"/>
        <end position="165"/>
    </location>
</feature>
<dbReference type="GO" id="GO:0008168">
    <property type="term" value="F:methyltransferase activity"/>
    <property type="evidence" value="ECO:0007669"/>
    <property type="project" value="UniProtKB-KW"/>
</dbReference>
<dbReference type="CDD" id="cd02440">
    <property type="entry name" value="AdoMet_MTases"/>
    <property type="match status" value="1"/>
</dbReference>
<dbReference type="Proteomes" id="UP000239872">
    <property type="component" value="Unassembled WGS sequence"/>
</dbReference>